<dbReference type="Gene3D" id="3.40.50.150">
    <property type="entry name" value="Vaccinia Virus protein VP39"/>
    <property type="match status" value="1"/>
</dbReference>
<dbReference type="EMBL" id="JALN02000001">
    <property type="protein sequence ID" value="KDF00740.1"/>
    <property type="molecule type" value="Genomic_DNA"/>
</dbReference>
<accession>A0A064CJG6</accession>
<dbReference type="STRING" id="1440774.Y900_017810"/>
<comment type="caution">
    <text evidence="2">The sequence shown here is derived from an EMBL/GenBank/DDBJ whole genome shotgun (WGS) entry which is preliminary data.</text>
</comment>
<dbReference type="GO" id="GO:0008171">
    <property type="term" value="F:O-methyltransferase activity"/>
    <property type="evidence" value="ECO:0007669"/>
    <property type="project" value="TreeGrafter"/>
</dbReference>
<protein>
    <recommendedName>
        <fullName evidence="1">Methyltransferase FkbM domain-containing protein</fullName>
    </recommendedName>
</protein>
<gene>
    <name evidence="2" type="ORF">Y900_017810</name>
</gene>
<name>A0A064CJG6_9MYCO</name>
<evidence type="ECO:0000313" key="2">
    <source>
        <dbReference type="EMBL" id="KDF00740.1"/>
    </source>
</evidence>
<dbReference type="InterPro" id="IPR029063">
    <property type="entry name" value="SAM-dependent_MTases_sf"/>
</dbReference>
<dbReference type="PANTHER" id="PTHR36973:SF4">
    <property type="entry name" value="NODULATION PROTEIN"/>
    <property type="match status" value="1"/>
</dbReference>
<evidence type="ECO:0000259" key="1">
    <source>
        <dbReference type="Pfam" id="PF05050"/>
    </source>
</evidence>
<dbReference type="Pfam" id="PF05050">
    <property type="entry name" value="Methyltransf_21"/>
    <property type="match status" value="1"/>
</dbReference>
<dbReference type="AlphaFoldDB" id="A0A064CJG6"/>
<dbReference type="Proteomes" id="UP000022835">
    <property type="component" value="Unassembled WGS sequence"/>
</dbReference>
<dbReference type="NCBIfam" id="TIGR01444">
    <property type="entry name" value="fkbM_fam"/>
    <property type="match status" value="1"/>
</dbReference>
<reference evidence="2" key="1">
    <citation type="submission" date="2014-05" db="EMBL/GenBank/DDBJ databases">
        <title>Genome sequence of Mycobacterium aromaticivorans strain JS19b1T (= DSM 45407T).</title>
        <authorList>
            <person name="Kwak Y."/>
            <person name="Park G.-S."/>
            <person name="Li Q.X."/>
            <person name="Lee S.-E."/>
            <person name="Shin J.-H."/>
        </authorList>
    </citation>
    <scope>NUCLEOTIDE SEQUENCE [LARGE SCALE GENOMIC DNA]</scope>
    <source>
        <strain evidence="2">JS19b1</strain>
    </source>
</reference>
<dbReference type="InterPro" id="IPR053188">
    <property type="entry name" value="FkbM_Methyltransferase"/>
</dbReference>
<keyword evidence="3" id="KW-1185">Reference proteome</keyword>
<feature type="domain" description="Methyltransferase FkbM" evidence="1">
    <location>
        <begin position="2"/>
        <end position="152"/>
    </location>
</feature>
<evidence type="ECO:0000313" key="3">
    <source>
        <dbReference type="Proteomes" id="UP000022835"/>
    </source>
</evidence>
<organism evidence="2 3">
    <name type="scientific">Mycolicibacterium aromaticivorans JS19b1 = JCM 16368</name>
    <dbReference type="NCBI Taxonomy" id="1440774"/>
    <lineage>
        <taxon>Bacteria</taxon>
        <taxon>Bacillati</taxon>
        <taxon>Actinomycetota</taxon>
        <taxon>Actinomycetes</taxon>
        <taxon>Mycobacteriales</taxon>
        <taxon>Mycobacteriaceae</taxon>
        <taxon>Mycolicibacterium</taxon>
    </lineage>
</organism>
<dbReference type="PANTHER" id="PTHR36973">
    <property type="entry name" value="SLL1456 PROTEIN-RELATED"/>
    <property type="match status" value="1"/>
</dbReference>
<dbReference type="SUPFAM" id="SSF53335">
    <property type="entry name" value="S-adenosyl-L-methionine-dependent methyltransferases"/>
    <property type="match status" value="1"/>
</dbReference>
<dbReference type="InterPro" id="IPR006342">
    <property type="entry name" value="FkbM_mtfrase"/>
</dbReference>
<sequence>MGANRGDWTKLARDIFPAATYVMLEPQIEMAPYLDTLGEPWHGVAAGSENGTLELTIWPDLVGSSFLKPDGADYPTRPVEIVTINHLIARENYAIPDLVKLDIQGFELEALRGATHLFGVTEAFIVEVSLFSFGGHPILREVVDFMGERGYETYDIAGALRRPSDGALGNLDLCFARTGGALRQSNSW</sequence>
<proteinExistence type="predicted"/>
<dbReference type="eggNOG" id="COG2242">
    <property type="taxonomic scope" value="Bacteria"/>
</dbReference>